<evidence type="ECO:0000313" key="1">
    <source>
        <dbReference type="EMBL" id="KAK1275592.1"/>
    </source>
</evidence>
<dbReference type="AlphaFoldDB" id="A0AAV9BGT1"/>
<dbReference type="Proteomes" id="UP001179952">
    <property type="component" value="Unassembled WGS sequence"/>
</dbReference>
<accession>A0AAV9BGT1</accession>
<dbReference type="EMBL" id="JAUJYN010000003">
    <property type="protein sequence ID" value="KAK1275592.1"/>
    <property type="molecule type" value="Genomic_DNA"/>
</dbReference>
<sequence length="58" mass="6605">MSQIHILEFMDIFEINGGGYVSYSLFWIYGLGLKGIKSWIHGGHVSYSRVEYGLGFMV</sequence>
<protein>
    <submittedName>
        <fullName evidence="1">Uncharacterized protein</fullName>
    </submittedName>
</protein>
<reference evidence="1" key="1">
    <citation type="journal article" date="2023" name="Nat. Commun.">
        <title>Diploid and tetraploid genomes of Acorus and the evolution of monocots.</title>
        <authorList>
            <person name="Ma L."/>
            <person name="Liu K.W."/>
            <person name="Li Z."/>
            <person name="Hsiao Y.Y."/>
            <person name="Qi Y."/>
            <person name="Fu T."/>
            <person name="Tang G.D."/>
            <person name="Zhang D."/>
            <person name="Sun W.H."/>
            <person name="Liu D.K."/>
            <person name="Li Y."/>
            <person name="Chen G.Z."/>
            <person name="Liu X.D."/>
            <person name="Liao X.Y."/>
            <person name="Jiang Y.T."/>
            <person name="Yu X."/>
            <person name="Hao Y."/>
            <person name="Huang J."/>
            <person name="Zhao X.W."/>
            <person name="Ke S."/>
            <person name="Chen Y.Y."/>
            <person name="Wu W.L."/>
            <person name="Hsu J.L."/>
            <person name="Lin Y.F."/>
            <person name="Huang M.D."/>
            <person name="Li C.Y."/>
            <person name="Huang L."/>
            <person name="Wang Z.W."/>
            <person name="Zhao X."/>
            <person name="Zhong W.Y."/>
            <person name="Peng D.H."/>
            <person name="Ahmad S."/>
            <person name="Lan S."/>
            <person name="Zhang J.S."/>
            <person name="Tsai W.C."/>
            <person name="Van de Peer Y."/>
            <person name="Liu Z.J."/>
        </authorList>
    </citation>
    <scope>NUCLEOTIDE SEQUENCE</scope>
    <source>
        <tissue evidence="1">Leaves</tissue>
    </source>
</reference>
<gene>
    <name evidence="1" type="ORF">QJS04_geneDACA001779</name>
</gene>
<reference evidence="1" key="2">
    <citation type="submission" date="2023-06" db="EMBL/GenBank/DDBJ databases">
        <authorList>
            <person name="Ma L."/>
            <person name="Liu K.-W."/>
            <person name="Li Z."/>
            <person name="Hsiao Y.-Y."/>
            <person name="Qi Y."/>
            <person name="Fu T."/>
            <person name="Tang G."/>
            <person name="Zhang D."/>
            <person name="Sun W.-H."/>
            <person name="Liu D.-K."/>
            <person name="Li Y."/>
            <person name="Chen G.-Z."/>
            <person name="Liu X.-D."/>
            <person name="Liao X.-Y."/>
            <person name="Jiang Y.-T."/>
            <person name="Yu X."/>
            <person name="Hao Y."/>
            <person name="Huang J."/>
            <person name="Zhao X.-W."/>
            <person name="Ke S."/>
            <person name="Chen Y.-Y."/>
            <person name="Wu W.-L."/>
            <person name="Hsu J.-L."/>
            <person name="Lin Y.-F."/>
            <person name="Huang M.-D."/>
            <person name="Li C.-Y."/>
            <person name="Huang L."/>
            <person name="Wang Z.-W."/>
            <person name="Zhao X."/>
            <person name="Zhong W.-Y."/>
            <person name="Peng D.-H."/>
            <person name="Ahmad S."/>
            <person name="Lan S."/>
            <person name="Zhang J.-S."/>
            <person name="Tsai W.-C."/>
            <person name="Van De Peer Y."/>
            <person name="Liu Z.-J."/>
        </authorList>
    </citation>
    <scope>NUCLEOTIDE SEQUENCE</scope>
    <source>
        <strain evidence="1">SCP</strain>
        <tissue evidence="1">Leaves</tissue>
    </source>
</reference>
<keyword evidence="2" id="KW-1185">Reference proteome</keyword>
<organism evidence="1 2">
    <name type="scientific">Acorus gramineus</name>
    <name type="common">Dwarf sweet flag</name>
    <dbReference type="NCBI Taxonomy" id="55184"/>
    <lineage>
        <taxon>Eukaryota</taxon>
        <taxon>Viridiplantae</taxon>
        <taxon>Streptophyta</taxon>
        <taxon>Embryophyta</taxon>
        <taxon>Tracheophyta</taxon>
        <taxon>Spermatophyta</taxon>
        <taxon>Magnoliopsida</taxon>
        <taxon>Liliopsida</taxon>
        <taxon>Acoraceae</taxon>
        <taxon>Acorus</taxon>
    </lineage>
</organism>
<name>A0AAV9BGT1_ACOGR</name>
<comment type="caution">
    <text evidence="1">The sequence shown here is derived from an EMBL/GenBank/DDBJ whole genome shotgun (WGS) entry which is preliminary data.</text>
</comment>
<proteinExistence type="predicted"/>
<evidence type="ECO:0000313" key="2">
    <source>
        <dbReference type="Proteomes" id="UP001179952"/>
    </source>
</evidence>